<reference evidence="2" key="1">
    <citation type="submission" date="2023-06" db="EMBL/GenBank/DDBJ databases">
        <authorList>
            <consortium name="Lawrence Berkeley National Laboratory"/>
            <person name="Ahrendt S."/>
            <person name="Sahu N."/>
            <person name="Indic B."/>
            <person name="Wong-Bajracharya J."/>
            <person name="Merenyi Z."/>
            <person name="Ke H.-M."/>
            <person name="Monk M."/>
            <person name="Kocsube S."/>
            <person name="Drula E."/>
            <person name="Lipzen A."/>
            <person name="Balint B."/>
            <person name="Henrissat B."/>
            <person name="Andreopoulos B."/>
            <person name="Martin F.M."/>
            <person name="Harder C.B."/>
            <person name="Rigling D."/>
            <person name="Ford K.L."/>
            <person name="Foster G.D."/>
            <person name="Pangilinan J."/>
            <person name="Papanicolaou A."/>
            <person name="Barry K."/>
            <person name="LaButti K."/>
            <person name="Viragh M."/>
            <person name="Koriabine M."/>
            <person name="Yan M."/>
            <person name="Riley R."/>
            <person name="Champramary S."/>
            <person name="Plett K.L."/>
            <person name="Tsai I.J."/>
            <person name="Slot J."/>
            <person name="Sipos G."/>
            <person name="Plett J."/>
            <person name="Nagy L.G."/>
            <person name="Grigoriev I.V."/>
        </authorList>
    </citation>
    <scope>NUCLEOTIDE SEQUENCE</scope>
    <source>
        <strain evidence="2">ICMP 16352</strain>
    </source>
</reference>
<dbReference type="Proteomes" id="UP001175227">
    <property type="component" value="Unassembled WGS sequence"/>
</dbReference>
<comment type="caution">
    <text evidence="2">The sequence shown here is derived from an EMBL/GenBank/DDBJ whole genome shotgun (WGS) entry which is preliminary data.</text>
</comment>
<name>A0AA39U8Q7_9AGAR</name>
<accession>A0AA39U8Q7</accession>
<sequence>MRLFFLFSLSIARPTQMRVHSRILVSVCKSTSTAGAQVFVTKKGRVQSTSAQPNASRAPRLPSRAAVSPLDKMKYGLLELLKRGYDDMQCRECTRARIHTWTTEGLTLPSTSPQPKASRGLHTPSPAIPSPAHHRAAVTKLAIARR</sequence>
<evidence type="ECO:0000313" key="3">
    <source>
        <dbReference type="Proteomes" id="UP001175227"/>
    </source>
</evidence>
<organism evidence="2 3">
    <name type="scientific">Armillaria novae-zelandiae</name>
    <dbReference type="NCBI Taxonomy" id="153914"/>
    <lineage>
        <taxon>Eukaryota</taxon>
        <taxon>Fungi</taxon>
        <taxon>Dikarya</taxon>
        <taxon>Basidiomycota</taxon>
        <taxon>Agaricomycotina</taxon>
        <taxon>Agaricomycetes</taxon>
        <taxon>Agaricomycetidae</taxon>
        <taxon>Agaricales</taxon>
        <taxon>Marasmiineae</taxon>
        <taxon>Physalacriaceae</taxon>
        <taxon>Armillaria</taxon>
    </lineage>
</organism>
<feature type="compositionally biased region" description="Polar residues" evidence="1">
    <location>
        <begin position="104"/>
        <end position="115"/>
    </location>
</feature>
<dbReference type="EMBL" id="JAUEPR010000033">
    <property type="protein sequence ID" value="KAK0473489.1"/>
    <property type="molecule type" value="Genomic_DNA"/>
</dbReference>
<feature type="region of interest" description="Disordered" evidence="1">
    <location>
        <begin position="104"/>
        <end position="135"/>
    </location>
</feature>
<evidence type="ECO:0000256" key="1">
    <source>
        <dbReference type="SAM" id="MobiDB-lite"/>
    </source>
</evidence>
<proteinExistence type="predicted"/>
<protein>
    <submittedName>
        <fullName evidence="2">Uncharacterized protein</fullName>
    </submittedName>
</protein>
<evidence type="ECO:0000313" key="2">
    <source>
        <dbReference type="EMBL" id="KAK0473489.1"/>
    </source>
</evidence>
<gene>
    <name evidence="2" type="ORF">IW261DRAFT_1423694</name>
</gene>
<keyword evidence="3" id="KW-1185">Reference proteome</keyword>
<dbReference type="AlphaFoldDB" id="A0AA39U8Q7"/>